<dbReference type="PANTHER" id="PTHR30399">
    <property type="entry name" value="UNCHARACTERIZED PROTEIN YGJP"/>
    <property type="match status" value="1"/>
</dbReference>
<sequence length="270" mass="30987">MSQSSTSSAVAASTKASAKEHGVFSYGNDIIRYDVVRKASRSKTQKVLIKVHPDQRVVATAPKEASEQAIHEAMLKRARWIWQNLQSFAEQKDYVLPKRYISGESQFYLGRRYVLKVISDPEQVMSVKLSRGKLNVVLRQDSSAMTEQQRASKVKPLIDNWYQQKAKAIFQERLNELLPKATWVTGIPSFRIMAMKKQWGSCSTKGNLMLNPHLVKAPKECIDYVILHELCHIAEHNHSERFWRLLTQVMPNWKAVKAKLDGMAEQYLNE</sequence>
<name>A0A1E7Q431_9GAMM</name>
<dbReference type="GO" id="GO:0016787">
    <property type="term" value="F:hydrolase activity"/>
    <property type="evidence" value="ECO:0007669"/>
    <property type="project" value="UniProtKB-KW"/>
</dbReference>
<dbReference type="InterPro" id="IPR002725">
    <property type="entry name" value="YgjP-like_metallopeptidase"/>
</dbReference>
<protein>
    <submittedName>
        <fullName evidence="2">Metal-dependent hydrolase</fullName>
    </submittedName>
</protein>
<dbReference type="AlphaFoldDB" id="A0A1E7Q431"/>
<evidence type="ECO:0000313" key="3">
    <source>
        <dbReference type="Proteomes" id="UP000242258"/>
    </source>
</evidence>
<dbReference type="OrthoDB" id="9811177at2"/>
<evidence type="ECO:0000259" key="1">
    <source>
        <dbReference type="Pfam" id="PF01863"/>
    </source>
</evidence>
<proteinExistence type="predicted"/>
<keyword evidence="3" id="KW-1185">Reference proteome</keyword>
<feature type="domain" description="YgjP-like metallopeptidase" evidence="1">
    <location>
        <begin position="46"/>
        <end position="261"/>
    </location>
</feature>
<evidence type="ECO:0000313" key="2">
    <source>
        <dbReference type="EMBL" id="OEY68833.1"/>
    </source>
</evidence>
<dbReference type="CDD" id="cd07344">
    <property type="entry name" value="M48_yhfN_like"/>
    <property type="match status" value="1"/>
</dbReference>
<dbReference type="PANTHER" id="PTHR30399:SF1">
    <property type="entry name" value="UTP PYROPHOSPHATASE"/>
    <property type="match status" value="1"/>
</dbReference>
<gene>
    <name evidence="2" type="ORF">BI198_04085</name>
</gene>
<keyword evidence="2" id="KW-0378">Hydrolase</keyword>
<comment type="caution">
    <text evidence="2">The sequence shown here is derived from an EMBL/GenBank/DDBJ whole genome shotgun (WGS) entry which is preliminary data.</text>
</comment>
<dbReference type="Pfam" id="PF01863">
    <property type="entry name" value="YgjP-like"/>
    <property type="match status" value="1"/>
</dbReference>
<organism evidence="2 3">
    <name type="scientific">Rheinheimera salexigens</name>
    <dbReference type="NCBI Taxonomy" id="1628148"/>
    <lineage>
        <taxon>Bacteria</taxon>
        <taxon>Pseudomonadati</taxon>
        <taxon>Pseudomonadota</taxon>
        <taxon>Gammaproteobacteria</taxon>
        <taxon>Chromatiales</taxon>
        <taxon>Chromatiaceae</taxon>
        <taxon>Rheinheimera</taxon>
    </lineage>
</organism>
<dbReference type="STRING" id="1628148.BI198_04085"/>
<accession>A0A1E7Q431</accession>
<dbReference type="EMBL" id="MKEK01000001">
    <property type="protein sequence ID" value="OEY68833.1"/>
    <property type="molecule type" value="Genomic_DNA"/>
</dbReference>
<dbReference type="Gene3D" id="3.30.2010.10">
    <property type="entry name" value="Metalloproteases ('zincins'), catalytic domain"/>
    <property type="match status" value="1"/>
</dbReference>
<dbReference type="InterPro" id="IPR053136">
    <property type="entry name" value="UTP_pyrophosphatase-like"/>
</dbReference>
<dbReference type="Proteomes" id="UP000242258">
    <property type="component" value="Unassembled WGS sequence"/>
</dbReference>
<reference evidence="3" key="1">
    <citation type="submission" date="2016-09" db="EMBL/GenBank/DDBJ databases">
        <authorList>
            <person name="Wan X."/>
            <person name="Hou S."/>
        </authorList>
    </citation>
    <scope>NUCLEOTIDE SEQUENCE [LARGE SCALE GENOMIC DNA]</scope>
    <source>
        <strain evidence="3">KH87</strain>
    </source>
</reference>